<dbReference type="RefSeq" id="WP_157977912.1">
    <property type="nucleotide sequence ID" value="NZ_CP139965.1"/>
</dbReference>
<dbReference type="Pfam" id="PF13563">
    <property type="entry name" value="2_5_RNA_ligase2"/>
    <property type="match status" value="1"/>
</dbReference>
<proteinExistence type="predicted"/>
<accession>A0ABZ0WRX5</accession>
<evidence type="ECO:0000313" key="2">
    <source>
        <dbReference type="EMBL" id="WQD79981.1"/>
    </source>
</evidence>
<dbReference type="GO" id="GO:0016874">
    <property type="term" value="F:ligase activity"/>
    <property type="evidence" value="ECO:0007669"/>
    <property type="project" value="UniProtKB-KW"/>
</dbReference>
<keyword evidence="1" id="KW-0378">Hydrolase</keyword>
<keyword evidence="3" id="KW-1185">Reference proteome</keyword>
<keyword evidence="2" id="KW-0436">Ligase</keyword>
<dbReference type="InterPro" id="IPR004175">
    <property type="entry name" value="RNA_CPDase"/>
</dbReference>
<protein>
    <submittedName>
        <fullName evidence="2">2'-5' RNA ligase family protein</fullName>
    </submittedName>
</protein>
<gene>
    <name evidence="2" type="ORF">U0042_10025</name>
</gene>
<dbReference type="SUPFAM" id="SSF55144">
    <property type="entry name" value="LigT-like"/>
    <property type="match status" value="1"/>
</dbReference>
<dbReference type="Proteomes" id="UP001325479">
    <property type="component" value="Chromosome"/>
</dbReference>
<reference evidence="2 3" key="1">
    <citation type="submission" date="2023-12" db="EMBL/GenBank/DDBJ databases">
        <title>Genome sequencing and assembly of bacterial species from a model synthetic community.</title>
        <authorList>
            <person name="Hogle S.L."/>
        </authorList>
    </citation>
    <scope>NUCLEOTIDE SEQUENCE [LARGE SCALE GENOMIC DNA]</scope>
    <source>
        <strain evidence="2 3">HAMBI 2494</strain>
    </source>
</reference>
<evidence type="ECO:0000256" key="1">
    <source>
        <dbReference type="ARBA" id="ARBA00022801"/>
    </source>
</evidence>
<dbReference type="Gene3D" id="3.90.1140.10">
    <property type="entry name" value="Cyclic phosphodiesterase"/>
    <property type="match status" value="1"/>
</dbReference>
<dbReference type="InterPro" id="IPR009097">
    <property type="entry name" value="Cyclic_Pdiesterase"/>
</dbReference>
<dbReference type="PANTHER" id="PTHR35561:SF1">
    <property type="entry name" value="RNA 2',3'-CYCLIC PHOSPHODIESTERASE"/>
    <property type="match status" value="1"/>
</dbReference>
<organism evidence="2 3">
    <name type="scientific">Paraburkholderia kururiensis</name>
    <dbReference type="NCBI Taxonomy" id="984307"/>
    <lineage>
        <taxon>Bacteria</taxon>
        <taxon>Pseudomonadati</taxon>
        <taxon>Pseudomonadota</taxon>
        <taxon>Betaproteobacteria</taxon>
        <taxon>Burkholderiales</taxon>
        <taxon>Burkholderiaceae</taxon>
        <taxon>Paraburkholderia</taxon>
    </lineage>
</organism>
<dbReference type="PANTHER" id="PTHR35561">
    <property type="entry name" value="RNA 2',3'-CYCLIC PHOSPHODIESTERASE"/>
    <property type="match status" value="1"/>
</dbReference>
<sequence length="199" mass="21065">MPGQFALPGFEAPVPAATDRLLFLLRPDVEAAARVAALVQRLFTGHGQRGLAGVPVPVPLLHVTLHELGVYAGVPNDVVARASAAATAVSMRQFNVSFDAATRFSPEQSRHPFVLTGGEGVVGCALLHEALGAALRDVGFRVGSASGYTPHLTLARGDNGASDFPVEPPIAWTVSEFLLVHSLIGQRRHVVLGRWRLAQ</sequence>
<dbReference type="EMBL" id="CP139965">
    <property type="protein sequence ID" value="WQD79981.1"/>
    <property type="molecule type" value="Genomic_DNA"/>
</dbReference>
<evidence type="ECO:0000313" key="3">
    <source>
        <dbReference type="Proteomes" id="UP001325479"/>
    </source>
</evidence>
<name>A0ABZ0WRX5_9BURK</name>